<evidence type="ECO:0000313" key="2">
    <source>
        <dbReference type="EMBL" id="QMT83747.1"/>
    </source>
</evidence>
<dbReference type="EMBL" id="CP049366">
    <property type="protein sequence ID" value="QMT83747.1"/>
    <property type="molecule type" value="Genomic_DNA"/>
</dbReference>
<gene>
    <name evidence="2" type="ORF">G6534_03550</name>
</gene>
<dbReference type="AlphaFoldDB" id="A0A7L7KVC0"/>
<organism evidence="2 3">
    <name type="scientific">Companilactobacillus pabuli</name>
    <dbReference type="NCBI Taxonomy" id="2714036"/>
    <lineage>
        <taxon>Bacteria</taxon>
        <taxon>Bacillati</taxon>
        <taxon>Bacillota</taxon>
        <taxon>Bacilli</taxon>
        <taxon>Lactobacillales</taxon>
        <taxon>Lactobacillaceae</taxon>
        <taxon>Companilactobacillus</taxon>
    </lineage>
</organism>
<keyword evidence="3" id="KW-1185">Reference proteome</keyword>
<dbReference type="SUPFAM" id="SSF69047">
    <property type="entry name" value="Hypothetical protein YjbJ"/>
    <property type="match status" value="1"/>
</dbReference>
<dbReference type="Gene3D" id="1.10.1470.10">
    <property type="entry name" value="YjbJ"/>
    <property type="match status" value="1"/>
</dbReference>
<feature type="compositionally biased region" description="Basic and acidic residues" evidence="1">
    <location>
        <begin position="1"/>
        <end position="11"/>
    </location>
</feature>
<dbReference type="InterPro" id="IPR036629">
    <property type="entry name" value="YjbJ_sf"/>
</dbReference>
<dbReference type="KEGG" id="cpab:G6534_03550"/>
<evidence type="ECO:0000313" key="3">
    <source>
        <dbReference type="Proteomes" id="UP000514410"/>
    </source>
</evidence>
<evidence type="ECO:0000256" key="1">
    <source>
        <dbReference type="SAM" id="MobiDB-lite"/>
    </source>
</evidence>
<dbReference type="RefSeq" id="WP_059074508.1">
    <property type="nucleotide sequence ID" value="NZ_CP049366.1"/>
</dbReference>
<sequence length="60" mass="6605">MSIESKEDMIKGKTNQAVGKVSGNDKQELKGKAQEAISKTKEQVDETVDKVAKKINQKTN</sequence>
<accession>A0A7L7KVC0</accession>
<name>A0A7L7KVC0_9LACO</name>
<proteinExistence type="predicted"/>
<feature type="region of interest" description="Disordered" evidence="1">
    <location>
        <begin position="1"/>
        <end position="29"/>
    </location>
</feature>
<dbReference type="Proteomes" id="UP000514410">
    <property type="component" value="Chromosome"/>
</dbReference>
<protein>
    <submittedName>
        <fullName evidence="2">CsbD family protein</fullName>
    </submittedName>
</protein>
<reference evidence="2 3" key="1">
    <citation type="submission" date="2020-02" db="EMBL/GenBank/DDBJ databases">
        <title>Complete Genome Sequence of Lactobacillus sp. NFFJ11 Isolated from animal feed.</title>
        <authorList>
            <person name="Jung J.Y."/>
        </authorList>
    </citation>
    <scope>NUCLEOTIDE SEQUENCE [LARGE SCALE GENOMIC DNA]</scope>
    <source>
        <strain evidence="2 3">NFFJ11</strain>
    </source>
</reference>